<gene>
    <name evidence="1" type="ORF">SDC9_97575</name>
</gene>
<evidence type="ECO:0000313" key="1">
    <source>
        <dbReference type="EMBL" id="MPM50831.1"/>
    </source>
</evidence>
<sequence length="136" mass="14455">MRVCPQSETKARHVMPNAKQHLIAGLAVGAVVNSAIQWLDRVDDPTKPFDWGELFVCSIAAGAAALLPDILEPADGPDHRKFFHSLTAAGLVAHAMSGKHTDNYSEPACRLLAALGMGYLSHIALDCTTPAAIDLV</sequence>
<dbReference type="InterPro" id="IPR007404">
    <property type="entry name" value="YdjM-like"/>
</dbReference>
<name>A0A645AEW8_9ZZZZ</name>
<protein>
    <submittedName>
        <fullName evidence="1">Uncharacterized protein</fullName>
    </submittedName>
</protein>
<dbReference type="Pfam" id="PF04307">
    <property type="entry name" value="YdjM"/>
    <property type="match status" value="1"/>
</dbReference>
<comment type="caution">
    <text evidence="1">The sequence shown here is derived from an EMBL/GenBank/DDBJ whole genome shotgun (WGS) entry which is preliminary data.</text>
</comment>
<proteinExistence type="predicted"/>
<organism evidence="1">
    <name type="scientific">bioreactor metagenome</name>
    <dbReference type="NCBI Taxonomy" id="1076179"/>
    <lineage>
        <taxon>unclassified sequences</taxon>
        <taxon>metagenomes</taxon>
        <taxon>ecological metagenomes</taxon>
    </lineage>
</organism>
<dbReference type="EMBL" id="VSSQ01013148">
    <property type="protein sequence ID" value="MPM50831.1"/>
    <property type="molecule type" value="Genomic_DNA"/>
</dbReference>
<dbReference type="AlphaFoldDB" id="A0A645AEW8"/>
<reference evidence="1" key="1">
    <citation type="submission" date="2019-08" db="EMBL/GenBank/DDBJ databases">
        <authorList>
            <person name="Kucharzyk K."/>
            <person name="Murdoch R.W."/>
            <person name="Higgins S."/>
            <person name="Loffler F."/>
        </authorList>
    </citation>
    <scope>NUCLEOTIDE SEQUENCE</scope>
</reference>
<accession>A0A645AEW8</accession>